<dbReference type="EMBL" id="CP058560">
    <property type="protein sequence ID" value="QUH23579.1"/>
    <property type="molecule type" value="Genomic_DNA"/>
</dbReference>
<reference evidence="2" key="1">
    <citation type="submission" date="2020-07" db="EMBL/GenBank/DDBJ databases">
        <title>Methanobacterium. sp. MethCan genome.</title>
        <authorList>
            <person name="Postec A."/>
            <person name="Quemeneur M."/>
        </authorList>
    </citation>
    <scope>NUCLEOTIDE SEQUENCE</scope>
    <source>
        <strain evidence="2">MethCAN</strain>
    </source>
</reference>
<name>A0A8T8K6Q2_9EURY</name>
<dbReference type="AlphaFoldDB" id="A0A8T8K6Q2"/>
<dbReference type="InterPro" id="IPR007345">
    <property type="entry name" value="Polysacch_pyruvyl_Trfase"/>
</dbReference>
<protein>
    <submittedName>
        <fullName evidence="2">Polysaccharide pyruvyl transferase family protein</fullName>
    </submittedName>
</protein>
<evidence type="ECO:0000259" key="1">
    <source>
        <dbReference type="Pfam" id="PF04230"/>
    </source>
</evidence>
<dbReference type="PANTHER" id="PTHR36836">
    <property type="entry name" value="COLANIC ACID BIOSYNTHESIS PROTEIN WCAK"/>
    <property type="match status" value="1"/>
</dbReference>
<evidence type="ECO:0000313" key="2">
    <source>
        <dbReference type="EMBL" id="QUH23579.1"/>
    </source>
</evidence>
<feature type="domain" description="Polysaccharide pyruvyl transferase" evidence="1">
    <location>
        <begin position="49"/>
        <end position="343"/>
    </location>
</feature>
<proteinExistence type="predicted"/>
<dbReference type="PANTHER" id="PTHR36836:SF1">
    <property type="entry name" value="COLANIC ACID BIOSYNTHESIS PROTEIN WCAK"/>
    <property type="match status" value="1"/>
</dbReference>
<dbReference type="GO" id="GO:0016740">
    <property type="term" value="F:transferase activity"/>
    <property type="evidence" value="ECO:0007669"/>
    <property type="project" value="UniProtKB-KW"/>
</dbReference>
<dbReference type="Pfam" id="PF04230">
    <property type="entry name" value="PS_pyruv_trans"/>
    <property type="match status" value="1"/>
</dbReference>
<gene>
    <name evidence="2" type="ORF">HYG87_07300</name>
</gene>
<evidence type="ECO:0000313" key="3">
    <source>
        <dbReference type="Proteomes" id="UP000681041"/>
    </source>
</evidence>
<keyword evidence="2" id="KW-0808">Transferase</keyword>
<accession>A0A8T8K6Q2</accession>
<dbReference type="OrthoDB" id="70488at2157"/>
<dbReference type="GeneID" id="64820559"/>
<dbReference type="KEGG" id="meme:HYG87_07300"/>
<keyword evidence="3" id="KW-1185">Reference proteome</keyword>
<dbReference type="Proteomes" id="UP000681041">
    <property type="component" value="Chromosome"/>
</dbReference>
<organism evidence="2 3">
    <name type="scientific">Methanobacterium alkalithermotolerans</name>
    <dbReference type="NCBI Taxonomy" id="2731220"/>
    <lineage>
        <taxon>Archaea</taxon>
        <taxon>Methanobacteriati</taxon>
        <taxon>Methanobacteriota</taxon>
        <taxon>Methanomada group</taxon>
        <taxon>Methanobacteria</taxon>
        <taxon>Methanobacteriales</taxon>
        <taxon>Methanobacteriaceae</taxon>
        <taxon>Methanobacterium</taxon>
    </lineage>
</organism>
<sequence>MLPIKKAESYTPGHNNSPRVLLVGYNGANNTGSESRLLSIIQDIRWALGPEVRLTIPTLNEEKLKRYVQKEKNLKIVPLPSIYFLSLRKLVKNHDFILLIEGSCYMDTWTSALLWAFLWATRCAHTFKKPCLAYAVDAGDLSPLNKFLVKKEASKSNLIITRNYKSAEILKSVGVTAPIKITADCALNFESHTLNGIVEHFSPHRGLAGMAVVNFYLWPVVLRPFGKKKDEYKWPYYFSHSKKREKLEKKLARSWAKQADRLVDIHHKNIALICMEDLDEGLAHQVLSYMKNKENAQIFSSKDLNASKMTGLLQNLDILITSRYHASILSLSHQVPQIAIGHDRRLEILYEELKMYPDYFFKYDDPDLWEKVENKVDEILENPAKTQRLLESGFENQYSRSLQNRSLLKSFLKGGK</sequence>
<dbReference type="RefSeq" id="WP_211532535.1">
    <property type="nucleotide sequence ID" value="NZ_CP058560.1"/>
</dbReference>